<comment type="caution">
    <text evidence="2">The sequence shown here is derived from an EMBL/GenBank/DDBJ whole genome shotgun (WGS) entry which is preliminary data.</text>
</comment>
<evidence type="ECO:0000313" key="2">
    <source>
        <dbReference type="EMBL" id="KAG8391168.1"/>
    </source>
</evidence>
<dbReference type="AlphaFoldDB" id="A0AAV6Y9W8"/>
<dbReference type="PANTHER" id="PTHR36899">
    <property type="entry name" value="OS04G0395700 PROTEIN"/>
    <property type="match status" value="1"/>
</dbReference>
<gene>
    <name evidence="2" type="ORF">BUALT_Bualt01G0159700</name>
</gene>
<feature type="region of interest" description="Disordered" evidence="1">
    <location>
        <begin position="1"/>
        <end position="179"/>
    </location>
</feature>
<feature type="compositionally biased region" description="Acidic residues" evidence="1">
    <location>
        <begin position="70"/>
        <end position="97"/>
    </location>
</feature>
<proteinExistence type="predicted"/>
<evidence type="ECO:0000313" key="3">
    <source>
        <dbReference type="Proteomes" id="UP000826271"/>
    </source>
</evidence>
<dbReference type="PANTHER" id="PTHR36899:SF3">
    <property type="entry name" value="F13K23.8 PROTEIN"/>
    <property type="match status" value="1"/>
</dbReference>
<reference evidence="2" key="1">
    <citation type="submission" date="2019-10" db="EMBL/GenBank/DDBJ databases">
        <authorList>
            <person name="Zhang R."/>
            <person name="Pan Y."/>
            <person name="Wang J."/>
            <person name="Ma R."/>
            <person name="Yu S."/>
        </authorList>
    </citation>
    <scope>NUCLEOTIDE SEQUENCE</scope>
    <source>
        <strain evidence="2">LA-IB0</strain>
        <tissue evidence="2">Leaf</tissue>
    </source>
</reference>
<accession>A0AAV6Y9W8</accession>
<dbReference type="EMBL" id="WHWC01000001">
    <property type="protein sequence ID" value="KAG8391168.1"/>
    <property type="molecule type" value="Genomic_DNA"/>
</dbReference>
<feature type="compositionally biased region" description="Acidic residues" evidence="1">
    <location>
        <begin position="119"/>
        <end position="157"/>
    </location>
</feature>
<feature type="compositionally biased region" description="Basic and acidic residues" evidence="1">
    <location>
        <begin position="35"/>
        <end position="46"/>
    </location>
</feature>
<dbReference type="Proteomes" id="UP000826271">
    <property type="component" value="Unassembled WGS sequence"/>
</dbReference>
<keyword evidence="3" id="KW-1185">Reference proteome</keyword>
<sequence>MADVTTVDEGIELPEKRKLDLPNSINKIQEEDMDKADSNKKQKMETPSENNGSEEHLPESEEIQNVNAAAEDEDDGEDDDEEDYNAEQEEDGDEEAEVVDRKGKGIMKDDKGKGKMLEESEDDDSDGDDSSDDSDSDFSDGLDDSDVEDDPLAEVDLDNILPSRTRQRRAQPGLRISSDPAKGNDAPVFVIQPVIVISRANDILAAALKNLDLAQLPFGVNSARVAASGDLSRSYSAKKCVEIFPDMEVLVTILSFCGLESVLTFYLVSISPTLFDTVTIKATTEGGAPLEDSNISSKGNDEFHDVSSSSLFNGQNLQFRVLYCRSTEDSTLEQFAQRSNKFRILIP</sequence>
<protein>
    <submittedName>
        <fullName evidence="2">Uncharacterized protein</fullName>
    </submittedName>
</protein>
<organism evidence="2 3">
    <name type="scientific">Buddleja alternifolia</name>
    <dbReference type="NCBI Taxonomy" id="168488"/>
    <lineage>
        <taxon>Eukaryota</taxon>
        <taxon>Viridiplantae</taxon>
        <taxon>Streptophyta</taxon>
        <taxon>Embryophyta</taxon>
        <taxon>Tracheophyta</taxon>
        <taxon>Spermatophyta</taxon>
        <taxon>Magnoliopsida</taxon>
        <taxon>eudicotyledons</taxon>
        <taxon>Gunneridae</taxon>
        <taxon>Pentapetalae</taxon>
        <taxon>asterids</taxon>
        <taxon>lamiids</taxon>
        <taxon>Lamiales</taxon>
        <taxon>Scrophulariaceae</taxon>
        <taxon>Buddlejeae</taxon>
        <taxon>Buddleja</taxon>
    </lineage>
</organism>
<name>A0AAV6Y9W8_9LAMI</name>
<feature type="compositionally biased region" description="Basic and acidic residues" evidence="1">
    <location>
        <begin position="98"/>
        <end position="118"/>
    </location>
</feature>
<evidence type="ECO:0000256" key="1">
    <source>
        <dbReference type="SAM" id="MobiDB-lite"/>
    </source>
</evidence>